<evidence type="ECO:0000313" key="2">
    <source>
        <dbReference type="EMBL" id="ADD20762.1"/>
    </source>
</evidence>
<accession>D3TST4</accession>
<reference evidence="3" key="4">
    <citation type="submission" date="2014-03" db="EMBL/GenBank/DDBJ databases">
        <title>Genome Sequence of the Tsetse Fly (Glossina morsitans): Vector of African Trypanosomiasis.</title>
        <authorList>
            <person name="Lawson D."/>
        </authorList>
    </citation>
    <scope>NUCLEOTIDE SEQUENCE [LARGE SCALE GENOMIC DNA]</scope>
    <source>
        <strain evidence="3">Yale</strain>
    </source>
</reference>
<dbReference type="EnsemblMetazoa" id="GMOY012267-RA">
    <property type="protein sequence ID" value="GMOY012267-PA"/>
    <property type="gene ID" value="GMOY012267"/>
</dbReference>
<keyword evidence="4" id="KW-1185">Reference proteome</keyword>
<dbReference type="EMBL" id="CCAG010016144">
    <property type="status" value="NOT_ANNOTATED_CDS"/>
    <property type="molecule type" value="Genomic_DNA"/>
</dbReference>
<dbReference type="EMBL" id="EZ424486">
    <property type="protein sequence ID" value="ADD20762.1"/>
    <property type="molecule type" value="mRNA"/>
</dbReference>
<keyword evidence="1" id="KW-0812">Transmembrane</keyword>
<reference evidence="2" key="2">
    <citation type="submission" date="2010-01" db="EMBL/GenBank/DDBJ databases">
        <authorList>
            <consortium name="International Glossina Genome Initiative"/>
            <person name="da Silva J."/>
            <person name="Ribeiro J.M.C."/>
            <person name="Abbeele J.V."/>
            <person name="Attardo G."/>
            <person name="Hao Z."/>
            <person name="Haines L.R."/>
            <person name="Soares M.B."/>
            <person name="Berriman M."/>
            <person name="Aksoy S."/>
            <person name="Lehane M.J."/>
        </authorList>
    </citation>
    <scope>NUCLEOTIDE SEQUENCE</scope>
    <source>
        <tissue evidence="2">Salivary gland</tissue>
    </source>
</reference>
<evidence type="ECO:0000313" key="3">
    <source>
        <dbReference type="EnsemblMetazoa" id="GMOY012267-PA"/>
    </source>
</evidence>
<keyword evidence="1" id="KW-0472">Membrane</keyword>
<feature type="transmembrane region" description="Helical" evidence="1">
    <location>
        <begin position="7"/>
        <end position="25"/>
    </location>
</feature>
<dbReference type="Proteomes" id="UP000092444">
    <property type="component" value="Unassembled WGS sequence"/>
</dbReference>
<name>D3TST4_GLOMM</name>
<reference evidence="3 4" key="3">
    <citation type="submission" date="2014-03" db="EMBL/GenBank/DDBJ databases">
        <title>Genome Sequence of the Tsetse Fly (Glossina morsitans): Vector of African Trypanosomiasis.</title>
        <authorList>
            <consortium name="International Glossina Genome Initiative W.H.O."/>
            <person name="Lawson D."/>
        </authorList>
    </citation>
    <scope>NUCLEOTIDE SEQUENCE [LARGE SCALE GENOMIC DNA]</scope>
    <source>
        <strain evidence="3 4">Yale</strain>
    </source>
</reference>
<sequence length="57" mass="6669">MLNFQCTLIGISLFVIKINCFYFIVQICNMDTTCRMYIFTLLSKGRINRVEKELGVI</sequence>
<dbReference type="AlphaFoldDB" id="D3TST4"/>
<reference evidence="2" key="1">
    <citation type="journal article" date="2010" name="BMC Genomics">
        <title>An insight into the sialome of Glossina morsitans morsitans.</title>
        <authorList>
            <person name="Alves-Silva J."/>
            <person name="Ribeiro J.M."/>
            <person name="Van Den Abbeele J."/>
            <person name="Attardo G."/>
            <person name="Hao Z."/>
            <person name="Haines L.R."/>
            <person name="Soares M.B."/>
            <person name="Berriman M."/>
            <person name="Aksoy S."/>
            <person name="Lehane M.J."/>
        </authorList>
    </citation>
    <scope>NUCLEOTIDE SEQUENCE</scope>
    <source>
        <tissue evidence="2">Salivary gland</tissue>
    </source>
</reference>
<protein>
    <submittedName>
        <fullName evidence="2 3">Hypothetical secreted peptide</fullName>
    </submittedName>
</protein>
<evidence type="ECO:0000313" key="4">
    <source>
        <dbReference type="Proteomes" id="UP000092444"/>
    </source>
</evidence>
<organism evidence="2">
    <name type="scientific">Glossina morsitans morsitans</name>
    <name type="common">Savannah tsetse fly</name>
    <dbReference type="NCBI Taxonomy" id="37546"/>
    <lineage>
        <taxon>Eukaryota</taxon>
        <taxon>Metazoa</taxon>
        <taxon>Ecdysozoa</taxon>
        <taxon>Arthropoda</taxon>
        <taxon>Hexapoda</taxon>
        <taxon>Insecta</taxon>
        <taxon>Pterygota</taxon>
        <taxon>Neoptera</taxon>
        <taxon>Endopterygota</taxon>
        <taxon>Diptera</taxon>
        <taxon>Brachycera</taxon>
        <taxon>Muscomorpha</taxon>
        <taxon>Hippoboscoidea</taxon>
        <taxon>Glossinidae</taxon>
        <taxon>Glossina</taxon>
    </lineage>
</organism>
<evidence type="ECO:0000256" key="1">
    <source>
        <dbReference type="SAM" id="Phobius"/>
    </source>
</evidence>
<keyword evidence="1" id="KW-1133">Transmembrane helix</keyword>
<reference evidence="3" key="6">
    <citation type="submission" date="2021-02" db="UniProtKB">
        <authorList>
            <consortium name="EnsemblMetazoa"/>
        </authorList>
    </citation>
    <scope>IDENTIFICATION</scope>
    <source>
        <strain evidence="3">Yale</strain>
    </source>
</reference>
<reference evidence="3" key="5">
    <citation type="submission" date="2016-10" db="UniProtKB">
        <authorList>
            <consortium name="VectorBase"/>
        </authorList>
    </citation>
    <scope>IDENTIFICATION</scope>
    <source>
        <strain evidence="3">Yale</strain>
    </source>
</reference>
<dbReference type="VEuPathDB" id="VectorBase:GMOY012267"/>
<proteinExistence type="evidence at transcript level"/>